<dbReference type="SUPFAM" id="SSF46955">
    <property type="entry name" value="Putative DNA-binding domain"/>
    <property type="match status" value="1"/>
</dbReference>
<evidence type="ECO:0000313" key="2">
    <source>
        <dbReference type="Proteomes" id="UP000535182"/>
    </source>
</evidence>
<dbReference type="InterPro" id="IPR009061">
    <property type="entry name" value="DNA-bd_dom_put_sf"/>
</dbReference>
<evidence type="ECO:0000313" key="1">
    <source>
        <dbReference type="EMBL" id="MBB5329451.1"/>
    </source>
</evidence>
<reference evidence="1 2" key="1">
    <citation type="submission" date="2020-08" db="EMBL/GenBank/DDBJ databases">
        <title>Genomic Encyclopedia of Type Strains, Phase IV (KMG-V): Genome sequencing to study the core and pangenomes of soil and plant-associated prokaryotes.</title>
        <authorList>
            <person name="Whitman W."/>
        </authorList>
    </citation>
    <scope>NUCLEOTIDE SEQUENCE [LARGE SCALE GENOMIC DNA]</scope>
    <source>
        <strain evidence="1 2">X5P2</strain>
    </source>
</reference>
<accession>A0A9X0U4G9</accession>
<keyword evidence="2" id="KW-1185">Reference proteome</keyword>
<keyword evidence="1" id="KW-0238">DNA-binding</keyword>
<dbReference type="RefSeq" id="WP_183977905.1">
    <property type="nucleotide sequence ID" value="NZ_JACHEB010000006.1"/>
</dbReference>
<name>A0A9X0U4G9_9BACT</name>
<protein>
    <submittedName>
        <fullName evidence="1">DNA-binding transcriptional regulator AlpA</fullName>
    </submittedName>
</protein>
<sequence>MSKITPFCRTFPDASDHHAPCSVATTIERHRGMLTAKQLAPLLGESVKTLYNRVKRGGQPAVLIGGAVKFDPYETAAWLRSRSA</sequence>
<comment type="caution">
    <text evidence="1">The sequence shown here is derived from an EMBL/GenBank/DDBJ whole genome shotgun (WGS) entry which is preliminary data.</text>
</comment>
<dbReference type="EMBL" id="JACHEB010000006">
    <property type="protein sequence ID" value="MBB5329451.1"/>
    <property type="molecule type" value="Genomic_DNA"/>
</dbReference>
<dbReference type="GO" id="GO:0003677">
    <property type="term" value="F:DNA binding"/>
    <property type="evidence" value="ECO:0007669"/>
    <property type="project" value="UniProtKB-KW"/>
</dbReference>
<proteinExistence type="predicted"/>
<gene>
    <name evidence="1" type="ORF">HDF14_003069</name>
</gene>
<organism evidence="1 2">
    <name type="scientific">Tunturiibacter gelidiferens</name>
    <dbReference type="NCBI Taxonomy" id="3069689"/>
    <lineage>
        <taxon>Bacteria</taxon>
        <taxon>Pseudomonadati</taxon>
        <taxon>Acidobacteriota</taxon>
        <taxon>Terriglobia</taxon>
        <taxon>Terriglobales</taxon>
        <taxon>Acidobacteriaceae</taxon>
        <taxon>Tunturiibacter</taxon>
    </lineage>
</organism>
<dbReference type="Proteomes" id="UP000535182">
    <property type="component" value="Unassembled WGS sequence"/>
</dbReference>
<dbReference type="AlphaFoldDB" id="A0A9X0U4G9"/>